<accession>A0A8J3CKF8</accession>
<organism evidence="1 2">
    <name type="scientific">Longimycelium tulufanense</name>
    <dbReference type="NCBI Taxonomy" id="907463"/>
    <lineage>
        <taxon>Bacteria</taxon>
        <taxon>Bacillati</taxon>
        <taxon>Actinomycetota</taxon>
        <taxon>Actinomycetes</taxon>
        <taxon>Pseudonocardiales</taxon>
        <taxon>Pseudonocardiaceae</taxon>
        <taxon>Longimycelium</taxon>
    </lineage>
</organism>
<dbReference type="EMBL" id="BMMK01000037">
    <property type="protein sequence ID" value="GGM76524.1"/>
    <property type="molecule type" value="Genomic_DNA"/>
</dbReference>
<dbReference type="Proteomes" id="UP000637578">
    <property type="component" value="Unassembled WGS sequence"/>
</dbReference>
<evidence type="ECO:0000313" key="1">
    <source>
        <dbReference type="EMBL" id="GGM76524.1"/>
    </source>
</evidence>
<dbReference type="RefSeq" id="WP_189061244.1">
    <property type="nucleotide sequence ID" value="NZ_BMMK01000037.1"/>
</dbReference>
<reference evidence="1" key="1">
    <citation type="journal article" date="2014" name="Int. J. Syst. Evol. Microbiol.">
        <title>Complete genome sequence of Corynebacterium casei LMG S-19264T (=DSM 44701T), isolated from a smear-ripened cheese.</title>
        <authorList>
            <consortium name="US DOE Joint Genome Institute (JGI-PGF)"/>
            <person name="Walter F."/>
            <person name="Albersmeier A."/>
            <person name="Kalinowski J."/>
            <person name="Ruckert C."/>
        </authorList>
    </citation>
    <scope>NUCLEOTIDE SEQUENCE</scope>
    <source>
        <strain evidence="1">CGMCC 4.5737</strain>
    </source>
</reference>
<protein>
    <submittedName>
        <fullName evidence="1">Uncharacterized protein</fullName>
    </submittedName>
</protein>
<dbReference type="AlphaFoldDB" id="A0A8J3CKF8"/>
<name>A0A8J3CKF8_9PSEU</name>
<reference evidence="1" key="2">
    <citation type="submission" date="2020-09" db="EMBL/GenBank/DDBJ databases">
        <authorList>
            <person name="Sun Q."/>
            <person name="Zhou Y."/>
        </authorList>
    </citation>
    <scope>NUCLEOTIDE SEQUENCE</scope>
    <source>
        <strain evidence="1">CGMCC 4.5737</strain>
    </source>
</reference>
<keyword evidence="2" id="KW-1185">Reference proteome</keyword>
<gene>
    <name evidence="1" type="ORF">GCM10012275_54090</name>
</gene>
<comment type="caution">
    <text evidence="1">The sequence shown here is derived from an EMBL/GenBank/DDBJ whole genome shotgun (WGS) entry which is preliminary data.</text>
</comment>
<sequence>MEPPLHEVQPGDVVLMRSAHPTAELIRALDYDAEVDFAALALGHGLLGEVVGVGSRRHPLAAAVAHHAATVVLRPVRAGDAAPVLRQATRVLDSGARLVQHQLALLGVLTLTRPLAPTPSRRPLVQGVLSAATTALHAALHHGYRLLLPEFVPTVFRDAHAPLHLNRSENGLPGTLIAKLADTVLPAARPRPATTDEPGPAYKQAVAGIQPVVRRYLAELAGDVAADTPPPSGGIDQEDALLQAVADFAAALAPATGQPTHPHDPRLALQAVTTVVRDPHFLTPGDLLRNPALTERLRLAQPVHS</sequence>
<evidence type="ECO:0000313" key="2">
    <source>
        <dbReference type="Proteomes" id="UP000637578"/>
    </source>
</evidence>
<proteinExistence type="predicted"/>